<keyword evidence="1" id="KW-0812">Transmembrane</keyword>
<evidence type="ECO:0000313" key="3">
    <source>
        <dbReference type="Proteomes" id="UP000249829"/>
    </source>
</evidence>
<keyword evidence="3" id="KW-1185">Reference proteome</keyword>
<dbReference type="AlphaFoldDB" id="A0A2V5GYH5"/>
<evidence type="ECO:0000313" key="2">
    <source>
        <dbReference type="EMBL" id="PYI16629.1"/>
    </source>
</evidence>
<gene>
    <name evidence="2" type="ORF">BO99DRAFT_215537</name>
</gene>
<name>A0A2V5GYH5_ASPV1</name>
<proteinExistence type="predicted"/>
<protein>
    <submittedName>
        <fullName evidence="2">Uncharacterized protein</fullName>
    </submittedName>
</protein>
<dbReference type="EMBL" id="KZ825166">
    <property type="protein sequence ID" value="PYI16629.1"/>
    <property type="molecule type" value="Genomic_DNA"/>
</dbReference>
<keyword evidence="1" id="KW-0472">Membrane</keyword>
<evidence type="ECO:0000256" key="1">
    <source>
        <dbReference type="SAM" id="Phobius"/>
    </source>
</evidence>
<accession>A0A2V5GYH5</accession>
<sequence length="90" mass="10056">MLELAISDFLSDVYSTLDLLFFLIYPPVQLVGCLIVSLVLDLGGSAWPKRFQADYIFSLCIEPEADTRSKMGDSKGRGADVDLHNIIQCW</sequence>
<feature type="transmembrane region" description="Helical" evidence="1">
    <location>
        <begin position="20"/>
        <end position="40"/>
    </location>
</feature>
<keyword evidence="1" id="KW-1133">Transmembrane helix</keyword>
<reference evidence="2 3" key="1">
    <citation type="submission" date="2018-02" db="EMBL/GenBank/DDBJ databases">
        <title>The genomes of Aspergillus section Nigri reveals drivers in fungal speciation.</title>
        <authorList>
            <consortium name="DOE Joint Genome Institute"/>
            <person name="Vesth T.C."/>
            <person name="Nybo J."/>
            <person name="Theobald S."/>
            <person name="Brandl J."/>
            <person name="Frisvad J.C."/>
            <person name="Nielsen K.F."/>
            <person name="Lyhne E.K."/>
            <person name="Kogle M.E."/>
            <person name="Kuo A."/>
            <person name="Riley R."/>
            <person name="Clum A."/>
            <person name="Nolan M."/>
            <person name="Lipzen A."/>
            <person name="Salamov A."/>
            <person name="Henrissat B."/>
            <person name="Wiebenga A."/>
            <person name="De vries R.P."/>
            <person name="Grigoriev I.V."/>
            <person name="Mortensen U.H."/>
            <person name="Andersen M.R."/>
            <person name="Baker S.E."/>
        </authorList>
    </citation>
    <scope>NUCLEOTIDE SEQUENCE [LARGE SCALE GENOMIC DNA]</scope>
    <source>
        <strain evidence="2 3">CBS 115571</strain>
    </source>
</reference>
<organism evidence="2 3">
    <name type="scientific">Aspergillus violaceofuscus (strain CBS 115571)</name>
    <dbReference type="NCBI Taxonomy" id="1450538"/>
    <lineage>
        <taxon>Eukaryota</taxon>
        <taxon>Fungi</taxon>
        <taxon>Dikarya</taxon>
        <taxon>Ascomycota</taxon>
        <taxon>Pezizomycotina</taxon>
        <taxon>Eurotiomycetes</taxon>
        <taxon>Eurotiomycetidae</taxon>
        <taxon>Eurotiales</taxon>
        <taxon>Aspergillaceae</taxon>
        <taxon>Aspergillus</taxon>
    </lineage>
</organism>
<dbReference type="Proteomes" id="UP000249829">
    <property type="component" value="Unassembled WGS sequence"/>
</dbReference>